<dbReference type="Proteomes" id="UP000780875">
    <property type="component" value="Unassembled WGS sequence"/>
</dbReference>
<evidence type="ECO:0000256" key="1">
    <source>
        <dbReference type="ARBA" id="ARBA00023125"/>
    </source>
</evidence>
<dbReference type="SUPFAM" id="SSF53041">
    <property type="entry name" value="Resolvase-like"/>
    <property type="match status" value="1"/>
</dbReference>
<dbReference type="InterPro" id="IPR006119">
    <property type="entry name" value="Resolv_N"/>
</dbReference>
<organism evidence="4 5">
    <name type="scientific">Nocardioides mangrovi</name>
    <dbReference type="NCBI Taxonomy" id="2874580"/>
    <lineage>
        <taxon>Bacteria</taxon>
        <taxon>Bacillati</taxon>
        <taxon>Actinomycetota</taxon>
        <taxon>Actinomycetes</taxon>
        <taxon>Propionibacteriales</taxon>
        <taxon>Nocardioidaceae</taxon>
        <taxon>Nocardioides</taxon>
    </lineage>
</organism>
<dbReference type="Pfam" id="PF00239">
    <property type="entry name" value="Resolvase"/>
    <property type="match status" value="1"/>
</dbReference>
<evidence type="ECO:0000313" key="4">
    <source>
        <dbReference type="EMBL" id="MBZ5739769.1"/>
    </source>
</evidence>
<accession>A0ABS7UG17</accession>
<dbReference type="InterPro" id="IPR011109">
    <property type="entry name" value="DNA_bind_recombinase_dom"/>
</dbReference>
<dbReference type="EMBL" id="JAIQZJ010000009">
    <property type="protein sequence ID" value="MBZ5739769.1"/>
    <property type="molecule type" value="Genomic_DNA"/>
</dbReference>
<name>A0ABS7UG17_9ACTN</name>
<keyword evidence="2" id="KW-0233">DNA recombination</keyword>
<dbReference type="InterPro" id="IPR050639">
    <property type="entry name" value="SSR_resolvase"/>
</dbReference>
<dbReference type="Gene3D" id="3.90.1750.20">
    <property type="entry name" value="Putative Large Serine Recombinase, Chain B, Domain 2"/>
    <property type="match status" value="1"/>
</dbReference>
<keyword evidence="5" id="KW-1185">Reference proteome</keyword>
<dbReference type="Pfam" id="PF07508">
    <property type="entry name" value="Recombinase"/>
    <property type="match status" value="1"/>
</dbReference>
<dbReference type="PANTHER" id="PTHR30461">
    <property type="entry name" value="DNA-INVERTASE FROM LAMBDOID PROPHAGE"/>
    <property type="match status" value="1"/>
</dbReference>
<dbReference type="Gene3D" id="3.40.50.1390">
    <property type="entry name" value="Resolvase, N-terminal catalytic domain"/>
    <property type="match status" value="1"/>
</dbReference>
<comment type="caution">
    <text evidence="4">The sequence shown here is derived from an EMBL/GenBank/DDBJ whole genome shotgun (WGS) entry which is preliminary data.</text>
</comment>
<evidence type="ECO:0000256" key="2">
    <source>
        <dbReference type="ARBA" id="ARBA00023172"/>
    </source>
</evidence>
<dbReference type="InterPro" id="IPR038109">
    <property type="entry name" value="DNA_bind_recomb_sf"/>
</dbReference>
<dbReference type="SMART" id="SM00857">
    <property type="entry name" value="Resolvase"/>
    <property type="match status" value="1"/>
</dbReference>
<dbReference type="CDD" id="cd00338">
    <property type="entry name" value="Ser_Recombinase"/>
    <property type="match status" value="1"/>
</dbReference>
<dbReference type="InterPro" id="IPR036162">
    <property type="entry name" value="Resolvase-like_N_sf"/>
</dbReference>
<proteinExistence type="predicted"/>
<evidence type="ECO:0000259" key="3">
    <source>
        <dbReference type="PROSITE" id="PS51736"/>
    </source>
</evidence>
<dbReference type="PANTHER" id="PTHR30461:SF2">
    <property type="entry name" value="SERINE RECOMBINASE PINE-RELATED"/>
    <property type="match status" value="1"/>
</dbReference>
<protein>
    <submittedName>
        <fullName evidence="4">Recombinase family protein</fullName>
    </submittedName>
</protein>
<dbReference type="PROSITE" id="PS51736">
    <property type="entry name" value="RECOMBINASES_3"/>
    <property type="match status" value="1"/>
</dbReference>
<reference evidence="4 5" key="1">
    <citation type="submission" date="2021-09" db="EMBL/GenBank/DDBJ databases">
        <title>Whole genome sequence of Nocardioides sp. GBK3QG-3.</title>
        <authorList>
            <person name="Tuo L."/>
        </authorList>
    </citation>
    <scope>NUCLEOTIDE SEQUENCE [LARGE SCALE GENOMIC DNA]</scope>
    <source>
        <strain evidence="4 5">GBK3QG-3</strain>
    </source>
</reference>
<evidence type="ECO:0000313" key="5">
    <source>
        <dbReference type="Proteomes" id="UP000780875"/>
    </source>
</evidence>
<feature type="domain" description="Resolvase/invertase-type recombinase catalytic" evidence="3">
    <location>
        <begin position="2"/>
        <end position="149"/>
    </location>
</feature>
<gene>
    <name evidence="4" type="ORF">K8U61_16460</name>
</gene>
<dbReference type="RefSeq" id="WP_224124129.1">
    <property type="nucleotide sequence ID" value="NZ_JAIQZJ010000009.1"/>
</dbReference>
<keyword evidence="1" id="KW-0238">DNA-binding</keyword>
<sequence length="211" mass="23499">MKVIGYTRVSTAEQAKDGWTLAQQRKDIEAECARRGWDLVEVIEDAGYSGTNDERPGLQRALTMLKKRQARAVVVARLDRLARSTQHLCEYIALCKKQKWSMVALDVDLDTTTANGRFMVRVLAAVAEWESEVNGERVRDGMAEARASGKVFGFQAQVDPKTVQQIVKQREQGESFNAIARKLDAQGTPTPGGGARWQSSTVRRICNREAS</sequence>